<accession>A0A2J6WFP0</accession>
<dbReference type="PROSITE" id="PS50939">
    <property type="entry name" value="CYTOCHROME_B561"/>
    <property type="match status" value="1"/>
</dbReference>
<protein>
    <recommendedName>
        <fullName evidence="8">Cytochrome b561 domain-containing protein</fullName>
    </recommendedName>
</protein>
<dbReference type="AlphaFoldDB" id="A0A2J6WFP0"/>
<feature type="transmembrane region" description="Helical" evidence="7">
    <location>
        <begin position="118"/>
        <end position="137"/>
    </location>
</feature>
<organism evidence="9 10">
    <name type="scientific">Caldisericum exile</name>
    <dbReference type="NCBI Taxonomy" id="693075"/>
    <lineage>
        <taxon>Bacteria</taxon>
        <taxon>Pseudomonadati</taxon>
        <taxon>Caldisericota/Cryosericota group</taxon>
        <taxon>Caldisericota</taxon>
        <taxon>Caldisericia</taxon>
        <taxon>Caldisericales</taxon>
        <taxon>Caldisericaceae</taxon>
        <taxon>Caldisericum</taxon>
    </lineage>
</organism>
<evidence type="ECO:0000256" key="7">
    <source>
        <dbReference type="SAM" id="Phobius"/>
    </source>
</evidence>
<reference evidence="9 10" key="1">
    <citation type="submission" date="2018-01" db="EMBL/GenBank/DDBJ databases">
        <title>Metagenomic assembled genomes from two thermal pools in the Uzon Caldera, Kamchatka, Russia.</title>
        <authorList>
            <person name="Wilkins L."/>
            <person name="Ettinger C."/>
        </authorList>
    </citation>
    <scope>NUCLEOTIDE SEQUENCE [LARGE SCALE GENOMIC DNA]</scope>
    <source>
        <strain evidence="9">ZAV-07</strain>
    </source>
</reference>
<keyword evidence="4" id="KW-0249">Electron transport</keyword>
<comment type="subcellular location">
    <subcellularLocation>
        <location evidence="1">Membrane</location>
    </subcellularLocation>
</comment>
<gene>
    <name evidence="9" type="ORF">C0189_00790</name>
</gene>
<feature type="transmembrane region" description="Helical" evidence="7">
    <location>
        <begin position="78"/>
        <end position="97"/>
    </location>
</feature>
<dbReference type="GO" id="GO:0016020">
    <property type="term" value="C:membrane"/>
    <property type="evidence" value="ECO:0007669"/>
    <property type="project" value="UniProtKB-SubCell"/>
</dbReference>
<feature type="domain" description="Cytochrome b561" evidence="8">
    <location>
        <begin position="1"/>
        <end position="138"/>
    </location>
</feature>
<proteinExistence type="predicted"/>
<dbReference type="Pfam" id="PF03188">
    <property type="entry name" value="Cytochrom_B561"/>
    <property type="match status" value="1"/>
</dbReference>
<comment type="caution">
    <text evidence="9">The sequence shown here is derived from an EMBL/GenBank/DDBJ whole genome shotgun (WGS) entry which is preliminary data.</text>
</comment>
<feature type="transmembrane region" description="Helical" evidence="7">
    <location>
        <begin position="45"/>
        <end position="66"/>
    </location>
</feature>
<keyword evidence="2" id="KW-0813">Transport</keyword>
<evidence type="ECO:0000256" key="3">
    <source>
        <dbReference type="ARBA" id="ARBA00022692"/>
    </source>
</evidence>
<evidence type="ECO:0000259" key="8">
    <source>
        <dbReference type="PROSITE" id="PS50939"/>
    </source>
</evidence>
<evidence type="ECO:0000256" key="2">
    <source>
        <dbReference type="ARBA" id="ARBA00022448"/>
    </source>
</evidence>
<evidence type="ECO:0000256" key="4">
    <source>
        <dbReference type="ARBA" id="ARBA00022982"/>
    </source>
</evidence>
<feature type="transmembrane region" description="Helical" evidence="7">
    <location>
        <begin position="13"/>
        <end position="33"/>
    </location>
</feature>
<evidence type="ECO:0000256" key="1">
    <source>
        <dbReference type="ARBA" id="ARBA00004370"/>
    </source>
</evidence>
<evidence type="ECO:0000256" key="5">
    <source>
        <dbReference type="ARBA" id="ARBA00022989"/>
    </source>
</evidence>
<evidence type="ECO:0000256" key="6">
    <source>
        <dbReference type="ARBA" id="ARBA00023136"/>
    </source>
</evidence>
<dbReference type="Gene3D" id="1.20.120.1770">
    <property type="match status" value="1"/>
</dbReference>
<dbReference type="EMBL" id="PNIL01000013">
    <property type="protein sequence ID" value="PMP68592.1"/>
    <property type="molecule type" value="Genomic_DNA"/>
</dbReference>
<dbReference type="InterPro" id="IPR006593">
    <property type="entry name" value="Cyt_b561/ferric_Rdtase_TM"/>
</dbReference>
<evidence type="ECO:0000313" key="9">
    <source>
        <dbReference type="EMBL" id="PMP68592.1"/>
    </source>
</evidence>
<name>A0A2J6WFP0_9BACT</name>
<dbReference type="Proteomes" id="UP000237040">
    <property type="component" value="Unassembled WGS sequence"/>
</dbReference>
<keyword evidence="3 7" id="KW-0812">Transmembrane</keyword>
<sequence length="138" mass="14610">MINNKEVHMSGNVLGHVVLMLVGVLILVVGAFVGSTDKGEEKLNLHRGLGVIGILVFLLGVVALLFTGNVHANLPHFFLGLIAVIFFILAAIGGIAYTKADKTKKQGLRKSHKADAAIGFLFLLVAIVFGIIGIKALK</sequence>
<keyword evidence="6 7" id="KW-0472">Membrane</keyword>
<evidence type="ECO:0000313" key="10">
    <source>
        <dbReference type="Proteomes" id="UP000237040"/>
    </source>
</evidence>
<keyword evidence="5 7" id="KW-1133">Transmembrane helix</keyword>